<dbReference type="Gene3D" id="3.10.180.10">
    <property type="entry name" value="2,3-Dihydroxybiphenyl 1,2-Dioxygenase, domain 1"/>
    <property type="match status" value="1"/>
</dbReference>
<protein>
    <recommendedName>
        <fullName evidence="4">VOC family protein</fullName>
    </recommendedName>
</protein>
<feature type="region of interest" description="Disordered" evidence="1">
    <location>
        <begin position="348"/>
        <end position="370"/>
    </location>
</feature>
<dbReference type="EMBL" id="JAKFHA010000024">
    <property type="protein sequence ID" value="MCF2531506.1"/>
    <property type="molecule type" value="Genomic_DNA"/>
</dbReference>
<evidence type="ECO:0000313" key="2">
    <source>
        <dbReference type="EMBL" id="MCF2531506.1"/>
    </source>
</evidence>
<proteinExistence type="predicted"/>
<dbReference type="SUPFAM" id="SSF54593">
    <property type="entry name" value="Glyoxalase/Bleomycin resistance protein/Dihydroxybiphenyl dioxygenase"/>
    <property type="match status" value="1"/>
</dbReference>
<accession>A0AA41Q578</accession>
<reference evidence="2" key="1">
    <citation type="submission" date="2022-01" db="EMBL/GenBank/DDBJ databases">
        <title>Genome-Based Taxonomic Classification of the Phylum Actinobacteria.</title>
        <authorList>
            <person name="Gao Y."/>
        </authorList>
    </citation>
    <scope>NUCLEOTIDE SEQUENCE</scope>
    <source>
        <strain evidence="2">KLBMP 8922</strain>
    </source>
</reference>
<evidence type="ECO:0000256" key="1">
    <source>
        <dbReference type="SAM" id="MobiDB-lite"/>
    </source>
</evidence>
<dbReference type="Proteomes" id="UP001165378">
    <property type="component" value="Unassembled WGS sequence"/>
</dbReference>
<name>A0AA41Q578_9ACTN</name>
<organism evidence="2 3">
    <name type="scientific">Yinghuangia soli</name>
    <dbReference type="NCBI Taxonomy" id="2908204"/>
    <lineage>
        <taxon>Bacteria</taxon>
        <taxon>Bacillati</taxon>
        <taxon>Actinomycetota</taxon>
        <taxon>Actinomycetes</taxon>
        <taxon>Kitasatosporales</taxon>
        <taxon>Streptomycetaceae</taxon>
        <taxon>Yinghuangia</taxon>
    </lineage>
</organism>
<comment type="caution">
    <text evidence="2">The sequence shown here is derived from an EMBL/GenBank/DDBJ whole genome shotgun (WGS) entry which is preliminary data.</text>
</comment>
<dbReference type="InterPro" id="IPR029068">
    <property type="entry name" value="Glyas_Bleomycin-R_OHBP_Dase"/>
</dbReference>
<dbReference type="AlphaFoldDB" id="A0AA41Q578"/>
<gene>
    <name evidence="2" type="ORF">LZ495_30425</name>
</gene>
<dbReference type="RefSeq" id="WP_235056155.1">
    <property type="nucleotide sequence ID" value="NZ_JAKFHA010000024.1"/>
</dbReference>
<sequence length="370" mass="39450">MHHPDHRPVGGVFEATHGVTDLENAAEYWQLFGFRPGPYGEADADTAQSLYGVPSAVRSLRMYHGCSDHGLIRLMEWAEPLGPGAGTAPIRTPGGRWTVQMTTALLELQSHAELAEEAGESVRAVFSAKQVFGGGVADGPGVRPFHARLPLIREAVLARPDSRQVLFERHGYTVPHYGALVDARFPASQFTHVGLVHHGDPELLRFYDEGLGLLRVTDGHVSGDEDAGGKQIFERADGDTIAVYDFDDPRSGAEPARARSGRLKIAVFAPDTAVRDGVEPADAPRRTATGNLGPASFSYRVADVEGMAAQAARAGATRVTAVRPNEFGEPGCSFVAPDGHSWFLVDVSGPASGRRGATRPPAAHGTGERP</sequence>
<evidence type="ECO:0000313" key="3">
    <source>
        <dbReference type="Proteomes" id="UP001165378"/>
    </source>
</evidence>
<evidence type="ECO:0008006" key="4">
    <source>
        <dbReference type="Google" id="ProtNLM"/>
    </source>
</evidence>
<keyword evidence="3" id="KW-1185">Reference proteome</keyword>